<evidence type="ECO:0000313" key="3">
    <source>
        <dbReference type="Proteomes" id="UP000031866"/>
    </source>
</evidence>
<reference evidence="3" key="1">
    <citation type="submission" date="2014-12" db="EMBL/GenBank/DDBJ databases">
        <title>Genome sequence of Clostridium beijerinckii strain 59B.</title>
        <authorList>
            <person name="Little G.T."/>
            <person name="Minton N.P."/>
        </authorList>
    </citation>
    <scope>NUCLEOTIDE SEQUENCE [LARGE SCALE GENOMIC DNA]</scope>
    <source>
        <strain evidence="3">59B</strain>
    </source>
</reference>
<dbReference type="Pfam" id="PF07969">
    <property type="entry name" value="Amidohydro_3"/>
    <property type="match status" value="1"/>
</dbReference>
<dbReference type="Gene3D" id="3.20.20.140">
    <property type="entry name" value="Metal-dependent hydrolases"/>
    <property type="match status" value="1"/>
</dbReference>
<dbReference type="EMBL" id="CP010086">
    <property type="protein sequence ID" value="AJH01966.2"/>
    <property type="molecule type" value="Genomic_DNA"/>
</dbReference>
<protein>
    <submittedName>
        <fullName evidence="2">Amidohydrolase</fullName>
    </submittedName>
</protein>
<accession>A0A0B5QM73</accession>
<dbReference type="SUPFAM" id="SSF51338">
    <property type="entry name" value="Composite domain of metallo-dependent hydrolases"/>
    <property type="match status" value="1"/>
</dbReference>
<gene>
    <name evidence="2" type="ORF">LF65_05451</name>
</gene>
<evidence type="ECO:0000259" key="1">
    <source>
        <dbReference type="Pfam" id="PF07969"/>
    </source>
</evidence>
<organism evidence="2 3">
    <name type="scientific">Clostridium beijerinckii</name>
    <name type="common">Clostridium MP</name>
    <dbReference type="NCBI Taxonomy" id="1520"/>
    <lineage>
        <taxon>Bacteria</taxon>
        <taxon>Bacillati</taxon>
        <taxon>Bacillota</taxon>
        <taxon>Clostridia</taxon>
        <taxon>Eubacteriales</taxon>
        <taxon>Clostridiaceae</taxon>
        <taxon>Clostridium</taxon>
    </lineage>
</organism>
<name>A0A0B5QM73_CLOBE</name>
<feature type="domain" description="Amidohydrolase 3" evidence="1">
    <location>
        <begin position="6"/>
        <end position="396"/>
    </location>
</feature>
<dbReference type="InterPro" id="IPR011059">
    <property type="entry name" value="Metal-dep_hydrolase_composite"/>
</dbReference>
<dbReference type="AlphaFoldDB" id="A0A0B5QM73"/>
<sequence>MIPRGGHVLVANSKALELANITKDTINPDRGIIIKDTETKEPTGVLLENATSIVRALIPNFTEDELIQNVADFMEEMNCYGITGMTDAWASDSDIDVYLKLNEDKKITVRTQALYAVMNLEEASHAVSKYRLLEGDDYFSIGGIKTLADGGVEAAWMKEPYEIVAGMQLDPEYRGIQIYEGEARKKEFMDILKLVAENGLQIQVHVGGDAAIEFVVNSYEEINEVISIKDLRWIVMHVMYPTKESLNKIKKLDVFTTVQNHPYLLGKNMKSFWGERRTNSAIPIRTMLDKGIVIGGGTDAPVVPWNPFISISWMVTRCTVNGEVQGIDESISREKALYLWTMGSAYTQGSENKIGSIEQGKLADLVVISKDLLTIPVEAIESIEAITTIVGGKIVYQSDKRK</sequence>
<evidence type="ECO:0000313" key="2">
    <source>
        <dbReference type="EMBL" id="AJH01966.2"/>
    </source>
</evidence>
<dbReference type="InterPro" id="IPR032466">
    <property type="entry name" value="Metal_Hydrolase"/>
</dbReference>
<dbReference type="Proteomes" id="UP000031866">
    <property type="component" value="Chromosome"/>
</dbReference>
<dbReference type="Gene3D" id="3.10.310.70">
    <property type="match status" value="1"/>
</dbReference>
<dbReference type="PANTHER" id="PTHR22642:SF2">
    <property type="entry name" value="PROTEIN LONG AFTER FAR-RED 3"/>
    <property type="match status" value="1"/>
</dbReference>
<dbReference type="InterPro" id="IPR013108">
    <property type="entry name" value="Amidohydro_3"/>
</dbReference>
<proteinExistence type="predicted"/>
<dbReference type="GO" id="GO:0016810">
    <property type="term" value="F:hydrolase activity, acting on carbon-nitrogen (but not peptide) bonds"/>
    <property type="evidence" value="ECO:0007669"/>
    <property type="project" value="InterPro"/>
</dbReference>
<dbReference type="KEGG" id="cbei:LF65_05451"/>
<dbReference type="PANTHER" id="PTHR22642">
    <property type="entry name" value="IMIDAZOLONEPROPIONASE"/>
    <property type="match status" value="1"/>
</dbReference>
<dbReference type="SUPFAM" id="SSF51556">
    <property type="entry name" value="Metallo-dependent hydrolases"/>
    <property type="match status" value="1"/>
</dbReference>
<keyword evidence="2" id="KW-0378">Hydrolase</keyword>